<proteinExistence type="predicted"/>
<sequence>MTMAVANGTAIHARAVRLDPPELVRELLDHLGPTVVAALAGVRDRKQPYKWAIDGGATPRNESLSRLQVAYRAWWTIADVDGEQIARSWFIGANPRFGEQPPYMAIREDRFTDVLAAAEEFVDH</sequence>
<dbReference type="EMBL" id="MVHC01000061">
    <property type="protein sequence ID" value="OQZ91637.1"/>
    <property type="molecule type" value="Genomic_DNA"/>
</dbReference>
<evidence type="ECO:0000313" key="2">
    <source>
        <dbReference type="Proteomes" id="UP000192693"/>
    </source>
</evidence>
<accession>A0ABX3RE29</accession>
<evidence type="ECO:0008006" key="3">
    <source>
        <dbReference type="Google" id="ProtNLM"/>
    </source>
</evidence>
<evidence type="ECO:0000313" key="1">
    <source>
        <dbReference type="EMBL" id="OQZ91637.1"/>
    </source>
</evidence>
<keyword evidence="2" id="KW-1185">Reference proteome</keyword>
<name>A0ABX3RE29_MYCAL</name>
<dbReference type="Proteomes" id="UP000192693">
    <property type="component" value="Unassembled WGS sequence"/>
</dbReference>
<reference evidence="1 2" key="1">
    <citation type="submission" date="2016-12" db="EMBL/GenBank/DDBJ databases">
        <title>The new phylogeny of genus Mycobacterium.</title>
        <authorList>
            <person name="Tortoli E."/>
            <person name="Trovato A."/>
            <person name="Cirillo D.M."/>
        </authorList>
    </citation>
    <scope>NUCLEOTIDE SEQUENCE [LARGE SCALE GENOMIC DNA]</scope>
    <source>
        <strain evidence="1 2">DSM 45454</strain>
    </source>
</reference>
<comment type="caution">
    <text evidence="1">The sequence shown here is derived from an EMBL/GenBank/DDBJ whole genome shotgun (WGS) entry which is preliminary data.</text>
</comment>
<organism evidence="1 2">
    <name type="scientific">Mycolicibacter algericus DSM 45454</name>
    <dbReference type="NCBI Taxonomy" id="723879"/>
    <lineage>
        <taxon>Bacteria</taxon>
        <taxon>Bacillati</taxon>
        <taxon>Actinomycetota</taxon>
        <taxon>Actinomycetes</taxon>
        <taxon>Mycobacteriales</taxon>
        <taxon>Mycobacteriaceae</taxon>
        <taxon>Mycolicibacter</taxon>
    </lineage>
</organism>
<protein>
    <recommendedName>
        <fullName evidence="3">XRE family transcriptional regulator</fullName>
    </recommendedName>
</protein>
<gene>
    <name evidence="1" type="ORF">BST10_21860</name>
</gene>